<proteinExistence type="predicted"/>
<sequence>MSMQVWDGRRPLSDRTITAAHQFSLQGLDYRFVAEAVEAPTDWCFREPHHTFVIHRRGTLKTMEIEFERGPSGPCLPRIGDVWVIPAEHRYAALAQGATVGFCEITAPTSLFGTRGLTPRVGYRDIFLHRLVDRLAGQLTQAGPIAALFRQSLADTTRLHIAEHYGERPARAPQRAGRTLDQRTQTAIVDYLNSELDHRIDLDALAGIAQMSVSRFLTAFAAAFATTPHQLLIDLRIQRAKALLATTGVTITEIGTQVGFATPSHFATCFKQRVGVSPTAYRDSV</sequence>
<name>A0A7X5ZE53_9MYCO</name>
<dbReference type="GO" id="GO:0003700">
    <property type="term" value="F:DNA-binding transcription factor activity"/>
    <property type="evidence" value="ECO:0007669"/>
    <property type="project" value="InterPro"/>
</dbReference>
<keyword evidence="6" id="KW-1185">Reference proteome</keyword>
<accession>A0A7X5ZE53</accession>
<comment type="caution">
    <text evidence="5">The sequence shown here is derived from an EMBL/GenBank/DDBJ whole genome shotgun (WGS) entry which is preliminary data.</text>
</comment>
<evidence type="ECO:0000313" key="6">
    <source>
        <dbReference type="Proteomes" id="UP000547444"/>
    </source>
</evidence>
<evidence type="ECO:0000256" key="1">
    <source>
        <dbReference type="ARBA" id="ARBA00023015"/>
    </source>
</evidence>
<evidence type="ECO:0000256" key="2">
    <source>
        <dbReference type="ARBA" id="ARBA00023125"/>
    </source>
</evidence>
<dbReference type="InterPro" id="IPR018062">
    <property type="entry name" value="HTH_AraC-typ_CS"/>
</dbReference>
<feature type="domain" description="HTH araC/xylS-type" evidence="4">
    <location>
        <begin position="186"/>
        <end position="284"/>
    </location>
</feature>
<keyword evidence="2" id="KW-0238">DNA-binding</keyword>
<protein>
    <submittedName>
        <fullName evidence="5">AraC family transcriptional regulator</fullName>
    </submittedName>
</protein>
<dbReference type="PROSITE" id="PS01124">
    <property type="entry name" value="HTH_ARAC_FAMILY_2"/>
    <property type="match status" value="1"/>
</dbReference>
<dbReference type="Proteomes" id="UP000547444">
    <property type="component" value="Unassembled WGS sequence"/>
</dbReference>
<dbReference type="PROSITE" id="PS00041">
    <property type="entry name" value="HTH_ARAC_FAMILY_1"/>
    <property type="match status" value="1"/>
</dbReference>
<dbReference type="InterPro" id="IPR050204">
    <property type="entry name" value="AraC_XylS_family_regulators"/>
</dbReference>
<evidence type="ECO:0000259" key="4">
    <source>
        <dbReference type="PROSITE" id="PS01124"/>
    </source>
</evidence>
<dbReference type="PANTHER" id="PTHR46796">
    <property type="entry name" value="HTH-TYPE TRANSCRIPTIONAL ACTIVATOR RHAS-RELATED"/>
    <property type="match status" value="1"/>
</dbReference>
<dbReference type="Gene3D" id="1.10.10.60">
    <property type="entry name" value="Homeodomain-like"/>
    <property type="match status" value="1"/>
</dbReference>
<dbReference type="InterPro" id="IPR018060">
    <property type="entry name" value="HTH_AraC"/>
</dbReference>
<dbReference type="GO" id="GO:0043565">
    <property type="term" value="F:sequence-specific DNA binding"/>
    <property type="evidence" value="ECO:0007669"/>
    <property type="project" value="InterPro"/>
</dbReference>
<dbReference type="Pfam" id="PF12833">
    <property type="entry name" value="HTH_18"/>
    <property type="match status" value="1"/>
</dbReference>
<dbReference type="SMART" id="SM00342">
    <property type="entry name" value="HTH_ARAC"/>
    <property type="match status" value="1"/>
</dbReference>
<keyword evidence="3" id="KW-0804">Transcription</keyword>
<dbReference type="PANTHER" id="PTHR46796:SF14">
    <property type="entry name" value="TRANSCRIPTIONAL REGULATORY PROTEIN"/>
    <property type="match status" value="1"/>
</dbReference>
<dbReference type="SUPFAM" id="SSF46689">
    <property type="entry name" value="Homeodomain-like"/>
    <property type="match status" value="1"/>
</dbReference>
<evidence type="ECO:0000256" key="3">
    <source>
        <dbReference type="ARBA" id="ARBA00023163"/>
    </source>
</evidence>
<reference evidence="5 6" key="1">
    <citation type="submission" date="2020-03" db="EMBL/GenBank/DDBJ databases">
        <title>Sequencing the genomes of 1000 actinobacteria strains.</title>
        <authorList>
            <person name="Klenk H.-P."/>
        </authorList>
    </citation>
    <scope>NUCLEOTIDE SEQUENCE [LARGE SCALE GENOMIC DNA]</scope>
    <source>
        <strain evidence="5 6">DSM 44556</strain>
    </source>
</reference>
<dbReference type="InterPro" id="IPR020449">
    <property type="entry name" value="Tscrpt_reg_AraC-type_HTH"/>
</dbReference>
<evidence type="ECO:0000313" key="5">
    <source>
        <dbReference type="EMBL" id="NIH96762.1"/>
    </source>
</evidence>
<dbReference type="InterPro" id="IPR009057">
    <property type="entry name" value="Homeodomain-like_sf"/>
</dbReference>
<dbReference type="AlphaFoldDB" id="A0A7X5ZE53"/>
<dbReference type="EMBL" id="JAANOW010000002">
    <property type="protein sequence ID" value="NIH96762.1"/>
    <property type="molecule type" value="Genomic_DNA"/>
</dbReference>
<gene>
    <name evidence="5" type="ORF">FHU31_003752</name>
</gene>
<organism evidence="5 6">
    <name type="scientific">Mycolicibacterium fluoranthenivorans</name>
    <dbReference type="NCBI Taxonomy" id="258505"/>
    <lineage>
        <taxon>Bacteria</taxon>
        <taxon>Bacillati</taxon>
        <taxon>Actinomycetota</taxon>
        <taxon>Actinomycetes</taxon>
        <taxon>Mycobacteriales</taxon>
        <taxon>Mycobacteriaceae</taxon>
        <taxon>Mycolicibacterium</taxon>
    </lineage>
</organism>
<keyword evidence="1" id="KW-0805">Transcription regulation</keyword>
<dbReference type="PRINTS" id="PR00032">
    <property type="entry name" value="HTHARAC"/>
</dbReference>